<evidence type="ECO:0000256" key="2">
    <source>
        <dbReference type="SAM" id="MobiDB-lite"/>
    </source>
</evidence>
<evidence type="ECO:0000313" key="3">
    <source>
        <dbReference type="EMBL" id="JAB65893.1"/>
    </source>
</evidence>
<proteinExistence type="predicted"/>
<evidence type="ECO:0000256" key="1">
    <source>
        <dbReference type="SAM" id="Coils"/>
    </source>
</evidence>
<dbReference type="CDD" id="cd15489">
    <property type="entry name" value="PHD_SF"/>
    <property type="match status" value="1"/>
</dbReference>
<organism evidence="3">
    <name type="scientific">Anoplophora glabripennis</name>
    <name type="common">Asian longhorn beetle</name>
    <name type="synonym">Anoplophora nobilis</name>
    <dbReference type="NCBI Taxonomy" id="217634"/>
    <lineage>
        <taxon>Eukaryota</taxon>
        <taxon>Metazoa</taxon>
        <taxon>Ecdysozoa</taxon>
        <taxon>Arthropoda</taxon>
        <taxon>Hexapoda</taxon>
        <taxon>Insecta</taxon>
        <taxon>Pterygota</taxon>
        <taxon>Neoptera</taxon>
        <taxon>Endopterygota</taxon>
        <taxon>Coleoptera</taxon>
        <taxon>Polyphaga</taxon>
        <taxon>Cucujiformia</taxon>
        <taxon>Chrysomeloidea</taxon>
        <taxon>Cerambycidae</taxon>
        <taxon>Lamiinae</taxon>
        <taxon>Lamiini</taxon>
        <taxon>Anoplophora</taxon>
    </lineage>
</organism>
<dbReference type="AlphaFoldDB" id="V5GZG9"/>
<feature type="region of interest" description="Disordered" evidence="2">
    <location>
        <begin position="116"/>
        <end position="139"/>
    </location>
</feature>
<accession>V5GZG9</accession>
<feature type="compositionally biased region" description="Basic and acidic residues" evidence="2">
    <location>
        <begin position="116"/>
        <end position="138"/>
    </location>
</feature>
<reference evidence="3" key="1">
    <citation type="submission" date="2013-07" db="EMBL/GenBank/DDBJ databases">
        <title>Midgut Transcriptome Profiling of Anoplphora glabripennis, a Lignocellulose Degrading, Wood-Boring Cerambycid.</title>
        <authorList>
            <person name="Scully E.D."/>
            <person name="Hoover K."/>
            <person name="Carlson J.E."/>
            <person name="Tien M."/>
            <person name="Geib S.M."/>
        </authorList>
    </citation>
    <scope>NUCLEOTIDE SEQUENCE</scope>
</reference>
<name>V5GZG9_ANOGL</name>
<sequence length="330" mass="37301">MSSQVFCKRCGKNAVKNCLTCEKCNSSFHQSCARLWKGLKVTSDCTINCCTDDTNDPITEQFCDAMENVSANGKIDIAIFIYIIKQKDDLVRELQDKNRMLNEHISLLNKLRAAEESKTVQSSKDKNGVKTSSDDKVFNSDIYSNEHTNTGRNNVPTVQNDKVLNKQRNHKSGSVGISNSDVTTAVLEAQTKQRIDKYININGDINNKHDNKIAGQEWKVASNRKRRRPTLIGKNKDSAVIKGVPRWVDLHVYRLEPSTTVTSISDMLRVHIPEVKCEALVSKHPGLYASFKVSVLEDNFKTAMDADIWPYGTCINRFFHKRRINQSVTT</sequence>
<dbReference type="EMBL" id="GALX01002573">
    <property type="protein sequence ID" value="JAB65893.1"/>
    <property type="molecule type" value="Transcribed_RNA"/>
</dbReference>
<keyword evidence="1" id="KW-0175">Coiled coil</keyword>
<feature type="coiled-coil region" evidence="1">
    <location>
        <begin position="84"/>
        <end position="111"/>
    </location>
</feature>
<protein>
    <submittedName>
        <fullName evidence="3">Uncharacterized protein</fullName>
    </submittedName>
</protein>